<keyword evidence="2 7" id="KW-0378">Hydrolase</keyword>
<evidence type="ECO:0000313" key="11">
    <source>
        <dbReference type="EMBL" id="TXC77034.1"/>
    </source>
</evidence>
<dbReference type="InterPro" id="IPR001650">
    <property type="entry name" value="Helicase_C-like"/>
</dbReference>
<keyword evidence="4 7" id="KW-0067">ATP-binding</keyword>
<evidence type="ECO:0000259" key="10">
    <source>
        <dbReference type="PROSITE" id="PS51195"/>
    </source>
</evidence>
<dbReference type="Gene3D" id="3.40.50.300">
    <property type="entry name" value="P-loop containing nucleotide triphosphate hydrolases"/>
    <property type="match status" value="2"/>
</dbReference>
<evidence type="ECO:0000256" key="1">
    <source>
        <dbReference type="ARBA" id="ARBA00022741"/>
    </source>
</evidence>
<reference evidence="11 12" key="1">
    <citation type="submission" date="2019-08" db="EMBL/GenBank/DDBJ databases">
        <title>Genome of Luteibaculum oceani JCM 18817.</title>
        <authorList>
            <person name="Bowman J.P."/>
        </authorList>
    </citation>
    <scope>NUCLEOTIDE SEQUENCE [LARGE SCALE GENOMIC DNA]</scope>
    <source>
        <strain evidence="11 12">JCM 18817</strain>
    </source>
</reference>
<dbReference type="GO" id="GO:0005524">
    <property type="term" value="F:ATP binding"/>
    <property type="evidence" value="ECO:0007669"/>
    <property type="project" value="UniProtKB-KW"/>
</dbReference>
<dbReference type="CDD" id="cd00268">
    <property type="entry name" value="DEADc"/>
    <property type="match status" value="1"/>
</dbReference>
<feature type="domain" description="Helicase C-terminal" evidence="9">
    <location>
        <begin position="232"/>
        <end position="378"/>
    </location>
</feature>
<name>A0A5C6UWJ7_9FLAO</name>
<dbReference type="RefSeq" id="WP_147014922.1">
    <property type="nucleotide sequence ID" value="NZ_VORB01000008.1"/>
</dbReference>
<keyword evidence="1 7" id="KW-0547">Nucleotide-binding</keyword>
<dbReference type="InterPro" id="IPR014001">
    <property type="entry name" value="Helicase_ATP-bd"/>
</dbReference>
<dbReference type="GO" id="GO:0003724">
    <property type="term" value="F:RNA helicase activity"/>
    <property type="evidence" value="ECO:0007669"/>
    <property type="project" value="InterPro"/>
</dbReference>
<protein>
    <submittedName>
        <fullName evidence="11">DEAD/DEAH box helicase</fullName>
    </submittedName>
</protein>
<dbReference type="Pfam" id="PF00270">
    <property type="entry name" value="DEAD"/>
    <property type="match status" value="1"/>
</dbReference>
<dbReference type="EMBL" id="VORB01000008">
    <property type="protein sequence ID" value="TXC77034.1"/>
    <property type="molecule type" value="Genomic_DNA"/>
</dbReference>
<dbReference type="InterPro" id="IPR050079">
    <property type="entry name" value="DEAD_box_RNA_helicase"/>
</dbReference>
<evidence type="ECO:0000259" key="8">
    <source>
        <dbReference type="PROSITE" id="PS51192"/>
    </source>
</evidence>
<dbReference type="SUPFAM" id="SSF52540">
    <property type="entry name" value="P-loop containing nucleoside triphosphate hydrolases"/>
    <property type="match status" value="1"/>
</dbReference>
<accession>A0A5C6UWJ7</accession>
<evidence type="ECO:0000256" key="5">
    <source>
        <dbReference type="ARBA" id="ARBA00038437"/>
    </source>
</evidence>
<sequence>MEGFEGLGIKAQFLKALADLGFTKPTEIQEKAIKPLLAGQEIIATAPTGSGKTAAFMLPVMQMLRGTNPEHPRVLAIAPTKELAMQITSMAQDLNAYSDLKIVGLIGGVAKQGQRDQLAGGADIIVATPGRFMDLYFEGLIPLKKIQFLVLDEADRLMDMGFMPQLNQILEVIPSKSRKILFSATFPERLQRVVDNFLEHPLRIEVSRQEKPAKDIDLFKVGLKNRLTKLHYLEQFLLNEDCERVIIFTRTKETATQTQKYLLRKIGEDEIGLLHANKGQNTRNNTFEKFKSGEIKYLVTTDISARGIDIPKVSHVINFDVPLVKEEYVHRVGRTGRAGNSGVAITFYTPAEEFQIENLEEFIEEKMKVLDVDIEEKEFLPGEEKEMLRSMDLHRQKIDPNYRGAFQERKKKKIFASKKLGRKS</sequence>
<dbReference type="PROSITE" id="PS00039">
    <property type="entry name" value="DEAD_ATP_HELICASE"/>
    <property type="match status" value="1"/>
</dbReference>
<dbReference type="GO" id="GO:0003676">
    <property type="term" value="F:nucleic acid binding"/>
    <property type="evidence" value="ECO:0007669"/>
    <property type="project" value="InterPro"/>
</dbReference>
<evidence type="ECO:0000256" key="2">
    <source>
        <dbReference type="ARBA" id="ARBA00022801"/>
    </source>
</evidence>
<comment type="similarity">
    <text evidence="5 7">Belongs to the DEAD box helicase family.</text>
</comment>
<dbReference type="AlphaFoldDB" id="A0A5C6UWJ7"/>
<dbReference type="PROSITE" id="PS51192">
    <property type="entry name" value="HELICASE_ATP_BIND_1"/>
    <property type="match status" value="1"/>
</dbReference>
<feature type="domain" description="DEAD-box RNA helicase Q" evidence="10">
    <location>
        <begin position="2"/>
        <end position="30"/>
    </location>
</feature>
<proteinExistence type="inferred from homology"/>
<dbReference type="Proteomes" id="UP000321168">
    <property type="component" value="Unassembled WGS sequence"/>
</dbReference>
<keyword evidence="3 7" id="KW-0347">Helicase</keyword>
<dbReference type="SMART" id="SM00490">
    <property type="entry name" value="HELICc"/>
    <property type="match status" value="1"/>
</dbReference>
<dbReference type="PANTHER" id="PTHR47959:SF13">
    <property type="entry name" value="ATP-DEPENDENT RNA HELICASE RHLE"/>
    <property type="match status" value="1"/>
</dbReference>
<dbReference type="InterPro" id="IPR014014">
    <property type="entry name" value="RNA_helicase_DEAD_Q_motif"/>
</dbReference>
<dbReference type="InterPro" id="IPR011545">
    <property type="entry name" value="DEAD/DEAH_box_helicase_dom"/>
</dbReference>
<dbReference type="GO" id="GO:0005829">
    <property type="term" value="C:cytosol"/>
    <property type="evidence" value="ECO:0007669"/>
    <property type="project" value="TreeGrafter"/>
</dbReference>
<dbReference type="InterPro" id="IPR000629">
    <property type="entry name" value="RNA-helicase_DEAD-box_CS"/>
</dbReference>
<gene>
    <name evidence="11" type="ORF">FRX97_09210</name>
</gene>
<dbReference type="PROSITE" id="PS51195">
    <property type="entry name" value="Q_MOTIF"/>
    <property type="match status" value="1"/>
</dbReference>
<keyword evidence="12" id="KW-1185">Reference proteome</keyword>
<comment type="caution">
    <text evidence="11">The sequence shown here is derived from an EMBL/GenBank/DDBJ whole genome shotgun (WGS) entry which is preliminary data.</text>
</comment>
<dbReference type="GO" id="GO:0016787">
    <property type="term" value="F:hydrolase activity"/>
    <property type="evidence" value="ECO:0007669"/>
    <property type="project" value="UniProtKB-KW"/>
</dbReference>
<dbReference type="OrthoDB" id="9785240at2"/>
<organism evidence="11 12">
    <name type="scientific">Luteibaculum oceani</name>
    <dbReference type="NCBI Taxonomy" id="1294296"/>
    <lineage>
        <taxon>Bacteria</taxon>
        <taxon>Pseudomonadati</taxon>
        <taxon>Bacteroidota</taxon>
        <taxon>Flavobacteriia</taxon>
        <taxon>Flavobacteriales</taxon>
        <taxon>Luteibaculaceae</taxon>
        <taxon>Luteibaculum</taxon>
    </lineage>
</organism>
<dbReference type="Pfam" id="PF00271">
    <property type="entry name" value="Helicase_C"/>
    <property type="match status" value="1"/>
</dbReference>
<dbReference type="CDD" id="cd18787">
    <property type="entry name" value="SF2_C_DEAD"/>
    <property type="match status" value="1"/>
</dbReference>
<dbReference type="InterPro" id="IPR027417">
    <property type="entry name" value="P-loop_NTPase"/>
</dbReference>
<evidence type="ECO:0000256" key="3">
    <source>
        <dbReference type="ARBA" id="ARBA00022806"/>
    </source>
</evidence>
<evidence type="ECO:0000256" key="7">
    <source>
        <dbReference type="RuleBase" id="RU000492"/>
    </source>
</evidence>
<dbReference type="SMART" id="SM00487">
    <property type="entry name" value="DEXDc"/>
    <property type="match status" value="1"/>
</dbReference>
<dbReference type="InterPro" id="IPR044742">
    <property type="entry name" value="DEAD/DEAH_RhlB"/>
</dbReference>
<evidence type="ECO:0000259" key="9">
    <source>
        <dbReference type="PROSITE" id="PS51194"/>
    </source>
</evidence>
<evidence type="ECO:0000313" key="12">
    <source>
        <dbReference type="Proteomes" id="UP000321168"/>
    </source>
</evidence>
<feature type="domain" description="Helicase ATP-binding" evidence="8">
    <location>
        <begin position="33"/>
        <end position="204"/>
    </location>
</feature>
<dbReference type="PROSITE" id="PS51194">
    <property type="entry name" value="HELICASE_CTER"/>
    <property type="match status" value="1"/>
</dbReference>
<feature type="short sequence motif" description="Q motif" evidence="6">
    <location>
        <begin position="2"/>
        <end position="30"/>
    </location>
</feature>
<evidence type="ECO:0000256" key="6">
    <source>
        <dbReference type="PROSITE-ProRule" id="PRU00552"/>
    </source>
</evidence>
<evidence type="ECO:0000256" key="4">
    <source>
        <dbReference type="ARBA" id="ARBA00022840"/>
    </source>
</evidence>
<dbReference type="PANTHER" id="PTHR47959">
    <property type="entry name" value="ATP-DEPENDENT RNA HELICASE RHLE-RELATED"/>
    <property type="match status" value="1"/>
</dbReference>